<dbReference type="GO" id="GO:0009007">
    <property type="term" value="F:site-specific DNA-methyltransferase (adenine-specific) activity"/>
    <property type="evidence" value="ECO:0007669"/>
    <property type="project" value="UniProtKB-EC"/>
</dbReference>
<dbReference type="Proteomes" id="UP000264006">
    <property type="component" value="Chromosome"/>
</dbReference>
<evidence type="ECO:0000259" key="7">
    <source>
        <dbReference type="Pfam" id="PF22654"/>
    </source>
</evidence>
<comment type="catalytic activity">
    <reaction evidence="5">
        <text>a 2'-deoxyadenosine in DNA + S-adenosyl-L-methionine = an N(6)-methyl-2'-deoxyadenosine in DNA + S-adenosyl-L-homocysteine + H(+)</text>
        <dbReference type="Rhea" id="RHEA:15197"/>
        <dbReference type="Rhea" id="RHEA-COMP:12418"/>
        <dbReference type="Rhea" id="RHEA-COMP:12419"/>
        <dbReference type="ChEBI" id="CHEBI:15378"/>
        <dbReference type="ChEBI" id="CHEBI:57856"/>
        <dbReference type="ChEBI" id="CHEBI:59789"/>
        <dbReference type="ChEBI" id="CHEBI:90615"/>
        <dbReference type="ChEBI" id="CHEBI:90616"/>
        <dbReference type="EC" id="2.1.1.72"/>
    </reaction>
</comment>
<dbReference type="OrthoDB" id="4280289at2"/>
<dbReference type="InterPro" id="IPR002052">
    <property type="entry name" value="DNA_methylase_N6_adenine_CS"/>
</dbReference>
<dbReference type="InterPro" id="IPR011639">
    <property type="entry name" value="MethylTrfase_TaqI-like_dom"/>
</dbReference>
<accession>A0A346XRY4</accession>
<evidence type="ECO:0000256" key="1">
    <source>
        <dbReference type="ARBA" id="ARBA00011900"/>
    </source>
</evidence>
<dbReference type="PANTHER" id="PTHR33841:SF1">
    <property type="entry name" value="DNA METHYLTRANSFERASE A"/>
    <property type="match status" value="1"/>
</dbReference>
<dbReference type="GO" id="GO:0032259">
    <property type="term" value="P:methylation"/>
    <property type="evidence" value="ECO:0007669"/>
    <property type="project" value="UniProtKB-KW"/>
</dbReference>
<dbReference type="REBASE" id="261719">
    <property type="entry name" value="Esp3246ORFMP"/>
</dbReference>
<proteinExistence type="predicted"/>
<keyword evidence="2 8" id="KW-0489">Methyltransferase</keyword>
<feature type="domain" description="Type II methyltransferase M.TaqI-like" evidence="6">
    <location>
        <begin position="272"/>
        <end position="451"/>
    </location>
</feature>
<dbReference type="KEGG" id="euz:DVS28_a0274"/>
<dbReference type="InterPro" id="IPR029063">
    <property type="entry name" value="SAM-dependent_MTases_sf"/>
</dbReference>
<dbReference type="Pfam" id="PF22654">
    <property type="entry name" value="DUF7008"/>
    <property type="match status" value="1"/>
</dbReference>
<dbReference type="InterPro" id="IPR050953">
    <property type="entry name" value="N4_N6_ade-DNA_methylase"/>
</dbReference>
<evidence type="ECO:0000313" key="9">
    <source>
        <dbReference type="Proteomes" id="UP000264006"/>
    </source>
</evidence>
<dbReference type="Gene3D" id="3.40.50.150">
    <property type="entry name" value="Vaccinia Virus protein VP39"/>
    <property type="match status" value="1"/>
</dbReference>
<sequence>MIDRSALLTRLKALTSTLVEDLTTRTDEVEEVHDHVRGEYARAQSAGRTDRSYVEWREDLLNQVAVAWVLGCVFVRFCEDNGLVDDPLLSGPGERRRIAQDFRLAWLTDRPEAGDREWLEEVFRRYQALPATAGLFADTNPLWQVGPSADGARSLLDVWWDLDESTGELAFDFTDPEMDSRFLGDLYQDLSDHAKKTYALLQTPEFVESFILDRTLDPAIEEFGLDELKMIDPTCGSGHFLLGSFHRLFNLWQQREPGTHARELAQRALDGVHGVDLNPFAVAVARFRLLVAALKASGIGRLADSPAFRINLATGDSLLHGTTEQRLFGGDDVIDRLKQHHYATEDADEADRILEAGRYHAVVGNPPYITVKDKALNKAYRGMYETCHRQYSLGVPFTERFWDLAAAASSDGPAGYVGMITANSFMKREFGKKLIQEWLPQRDLTHVIDTSGAYIPGHGTPTVILFGRRQAPVLNTVRAVLGIRGEPGKPTDPARGEVWTSILGSIEVAGREDEYTSSEDANRESYGTHPWSLQGGAAPAVLAAINQGVTSRLGQRAQVGSVGITGEDAAFATRTSTGVPTLLGDAVRDWAVAETSPQIWPYEESRPSALVPFNELPWTSQCQLWPLKHRLLSRKLFGVPLPETDVAWYEWREFRRDKLWNGDHTIAFPLVATHNHFVLLPSGTICRHSAPVIKLPETATEADHLRLLGLLNSSTACFWMKQVFYPKGGDKVGQEGARLSKTVWGDRYEFDGTKLQQFPIPRTAPTDLATQLDILSQQLAAALPETLIQQAAPTRVALNQSEQRVAHLRRRMVALQEELDWSTYAHYGITEAPLTADPDSIPDLNRGERAFEIILARQVAAGEKEPTWFERHGSTPITELPSHWPAEYRELVERRIALIESDRAINLMERPEYKRRWNWDSWEDLAKDALRSWLLDRLESPDVWDAELTTTARLAERFRGNAEFLEAAQLYTDAVDVDLAELVRKLVLDEAVPYLSELRYKATGLKKRKAWEETWDLQRAEDVIDARDDLSDDEKALEKKHQGLDAIPVPPKYKSSDFAKTNYWKLRGKLDVPKERFILYPDTRIGEDSSPVIGWAGWNHLEQAQALAAHYTQRQSEAAESDELRPLLAGLAELVPWLKQWHNDLDETYGQRLGDFYESFFNSEHERHGPAPE</sequence>
<evidence type="ECO:0000259" key="6">
    <source>
        <dbReference type="Pfam" id="PF07669"/>
    </source>
</evidence>
<name>A0A346XRY4_9ACTN</name>
<organism evidence="8 9">
    <name type="scientific">Euzebya pacifica</name>
    <dbReference type="NCBI Taxonomy" id="1608957"/>
    <lineage>
        <taxon>Bacteria</taxon>
        <taxon>Bacillati</taxon>
        <taxon>Actinomycetota</taxon>
        <taxon>Nitriliruptoria</taxon>
        <taxon>Euzebyales</taxon>
    </lineage>
</organism>
<evidence type="ECO:0000256" key="2">
    <source>
        <dbReference type="ARBA" id="ARBA00022603"/>
    </source>
</evidence>
<dbReference type="EMBL" id="CP031165">
    <property type="protein sequence ID" value="AXV04981.1"/>
    <property type="molecule type" value="Genomic_DNA"/>
</dbReference>
<evidence type="ECO:0000256" key="5">
    <source>
        <dbReference type="ARBA" id="ARBA00047942"/>
    </source>
</evidence>
<keyword evidence="9" id="KW-1185">Reference proteome</keyword>
<keyword evidence="4" id="KW-0949">S-adenosyl-L-methionine</keyword>
<dbReference type="RefSeq" id="WP_114589850.1">
    <property type="nucleotide sequence ID" value="NZ_CP031165.1"/>
</dbReference>
<dbReference type="PROSITE" id="PS00092">
    <property type="entry name" value="N6_MTASE"/>
    <property type="match status" value="1"/>
</dbReference>
<keyword evidence="3" id="KW-0808">Transferase</keyword>
<dbReference type="Pfam" id="PF07669">
    <property type="entry name" value="Eco57I"/>
    <property type="match status" value="1"/>
</dbReference>
<feature type="domain" description="DUF7008" evidence="7">
    <location>
        <begin position="812"/>
        <end position="1169"/>
    </location>
</feature>
<gene>
    <name evidence="8" type="ORF">DVS28_a0274</name>
</gene>
<dbReference type="AlphaFoldDB" id="A0A346XRY4"/>
<dbReference type="GO" id="GO:0006304">
    <property type="term" value="P:DNA modification"/>
    <property type="evidence" value="ECO:0007669"/>
    <property type="project" value="InterPro"/>
</dbReference>
<dbReference type="EC" id="2.1.1.72" evidence="1"/>
<dbReference type="InterPro" id="IPR054277">
    <property type="entry name" value="DUF7008"/>
</dbReference>
<evidence type="ECO:0000313" key="8">
    <source>
        <dbReference type="EMBL" id="AXV04981.1"/>
    </source>
</evidence>
<dbReference type="SUPFAM" id="SSF53335">
    <property type="entry name" value="S-adenosyl-L-methionine-dependent methyltransferases"/>
    <property type="match status" value="1"/>
</dbReference>
<evidence type="ECO:0000256" key="3">
    <source>
        <dbReference type="ARBA" id="ARBA00022679"/>
    </source>
</evidence>
<dbReference type="PANTHER" id="PTHR33841">
    <property type="entry name" value="DNA METHYLTRANSFERASE YEEA-RELATED"/>
    <property type="match status" value="1"/>
</dbReference>
<protein>
    <recommendedName>
        <fullName evidence="1">site-specific DNA-methyltransferase (adenine-specific)</fullName>
        <ecNumber evidence="1">2.1.1.72</ecNumber>
    </recommendedName>
</protein>
<reference evidence="8 9" key="1">
    <citation type="submission" date="2018-09" db="EMBL/GenBank/DDBJ databases">
        <title>Complete genome sequence of Euzebya sp. DY32-46 isolated from seawater of Pacific Ocean.</title>
        <authorList>
            <person name="Xu L."/>
            <person name="Wu Y.-H."/>
            <person name="Xu X.-W."/>
        </authorList>
    </citation>
    <scope>NUCLEOTIDE SEQUENCE [LARGE SCALE GENOMIC DNA]</scope>
    <source>
        <strain evidence="8 9">DY32-46</strain>
    </source>
</reference>
<evidence type="ECO:0000256" key="4">
    <source>
        <dbReference type="ARBA" id="ARBA00022691"/>
    </source>
</evidence>
<dbReference type="GO" id="GO:0003676">
    <property type="term" value="F:nucleic acid binding"/>
    <property type="evidence" value="ECO:0007669"/>
    <property type="project" value="InterPro"/>
</dbReference>
<dbReference type="NCBIfam" id="NF033451">
    <property type="entry name" value="BREX_2_MTaseX"/>
    <property type="match status" value="1"/>
</dbReference>